<protein>
    <submittedName>
        <fullName evidence="1">Reverse transcriptase domain-containing protein</fullName>
    </submittedName>
</protein>
<keyword evidence="1" id="KW-0548">Nucleotidyltransferase</keyword>
<dbReference type="InterPro" id="IPR036875">
    <property type="entry name" value="Znf_CCHC_sf"/>
</dbReference>
<evidence type="ECO:0000313" key="1">
    <source>
        <dbReference type="EMBL" id="GFD21660.1"/>
    </source>
</evidence>
<keyword evidence="1" id="KW-0695">RNA-directed DNA polymerase</keyword>
<dbReference type="EMBL" id="BKCJ011331352">
    <property type="protein sequence ID" value="GFD21660.1"/>
    <property type="molecule type" value="Genomic_DNA"/>
</dbReference>
<feature type="non-terminal residue" evidence="1">
    <location>
        <position position="134"/>
    </location>
</feature>
<gene>
    <name evidence="1" type="ORF">Tci_893629</name>
</gene>
<reference evidence="1" key="1">
    <citation type="journal article" date="2019" name="Sci. Rep.">
        <title>Draft genome of Tanacetum cinerariifolium, the natural source of mosquito coil.</title>
        <authorList>
            <person name="Yamashiro T."/>
            <person name="Shiraishi A."/>
            <person name="Satake H."/>
            <person name="Nakayama K."/>
        </authorList>
    </citation>
    <scope>NUCLEOTIDE SEQUENCE</scope>
</reference>
<organism evidence="1">
    <name type="scientific">Tanacetum cinerariifolium</name>
    <name type="common">Dalmatian daisy</name>
    <name type="synonym">Chrysanthemum cinerariifolium</name>
    <dbReference type="NCBI Taxonomy" id="118510"/>
    <lineage>
        <taxon>Eukaryota</taxon>
        <taxon>Viridiplantae</taxon>
        <taxon>Streptophyta</taxon>
        <taxon>Embryophyta</taxon>
        <taxon>Tracheophyta</taxon>
        <taxon>Spermatophyta</taxon>
        <taxon>Magnoliopsida</taxon>
        <taxon>eudicotyledons</taxon>
        <taxon>Gunneridae</taxon>
        <taxon>Pentapetalae</taxon>
        <taxon>asterids</taxon>
        <taxon>campanulids</taxon>
        <taxon>Asterales</taxon>
        <taxon>Asteraceae</taxon>
        <taxon>Asteroideae</taxon>
        <taxon>Anthemideae</taxon>
        <taxon>Anthemidinae</taxon>
        <taxon>Tanacetum</taxon>
    </lineage>
</organism>
<dbReference type="Gene3D" id="4.10.60.10">
    <property type="entry name" value="Zinc finger, CCHC-type"/>
    <property type="match status" value="1"/>
</dbReference>
<accession>A0A699UGI7</accession>
<dbReference type="GO" id="GO:0003964">
    <property type="term" value="F:RNA-directed DNA polymerase activity"/>
    <property type="evidence" value="ECO:0007669"/>
    <property type="project" value="UniProtKB-KW"/>
</dbReference>
<keyword evidence="1" id="KW-0808">Transferase</keyword>
<comment type="caution">
    <text evidence="1">The sequence shown here is derived from an EMBL/GenBank/DDBJ whole genome shotgun (WGS) entry which is preliminary data.</text>
</comment>
<sequence length="134" mass="14895">ELQPPFQELELMCERMFPEEPKKVERYIGGLPDMIHGSVKASKPESMQEAIEFATEMMDKKMLTHAEQQQQQPEGPRGKCKGITCFECGVQIHYKSECPKLKNGNQGNRAGNGNAVARAYAVGTAITNPNLNVD</sequence>
<feature type="non-terminal residue" evidence="1">
    <location>
        <position position="1"/>
    </location>
</feature>
<dbReference type="SUPFAM" id="SSF57756">
    <property type="entry name" value="Retrovirus zinc finger-like domains"/>
    <property type="match status" value="1"/>
</dbReference>
<dbReference type="AlphaFoldDB" id="A0A699UGI7"/>
<proteinExistence type="predicted"/>
<dbReference type="GO" id="GO:0003676">
    <property type="term" value="F:nucleic acid binding"/>
    <property type="evidence" value="ECO:0007669"/>
    <property type="project" value="InterPro"/>
</dbReference>
<dbReference type="GO" id="GO:0008270">
    <property type="term" value="F:zinc ion binding"/>
    <property type="evidence" value="ECO:0007669"/>
    <property type="project" value="InterPro"/>
</dbReference>
<name>A0A699UGI7_TANCI</name>